<evidence type="ECO:0000313" key="3">
    <source>
        <dbReference type="Proteomes" id="UP000237968"/>
    </source>
</evidence>
<evidence type="ECO:0000256" key="1">
    <source>
        <dbReference type="SAM" id="Phobius"/>
    </source>
</evidence>
<proteinExistence type="predicted"/>
<keyword evidence="1" id="KW-0812">Transmembrane</keyword>
<dbReference type="EMBL" id="PVNK01000125">
    <property type="protein sequence ID" value="PRQ02271.1"/>
    <property type="molecule type" value="Genomic_DNA"/>
</dbReference>
<keyword evidence="1" id="KW-0472">Membrane</keyword>
<gene>
    <name evidence="2" type="ORF">ENSA5_25070</name>
</gene>
<dbReference type="Proteomes" id="UP000237968">
    <property type="component" value="Unassembled WGS sequence"/>
</dbReference>
<keyword evidence="3" id="KW-1185">Reference proteome</keyword>
<accession>A0A2S9YB83</accession>
<reference evidence="2 3" key="1">
    <citation type="submission" date="2018-03" db="EMBL/GenBank/DDBJ databases">
        <title>Draft Genome Sequences of the Obligatory Marine Myxobacteria Enhygromyxa salina SWB005.</title>
        <authorList>
            <person name="Poehlein A."/>
            <person name="Moghaddam J.A."/>
            <person name="Harms H."/>
            <person name="Alanjari M."/>
            <person name="Koenig G.M."/>
            <person name="Daniel R."/>
            <person name="Schaeberle T.F."/>
        </authorList>
    </citation>
    <scope>NUCLEOTIDE SEQUENCE [LARGE SCALE GENOMIC DNA]</scope>
    <source>
        <strain evidence="2 3">SWB005</strain>
    </source>
</reference>
<feature type="transmembrane region" description="Helical" evidence="1">
    <location>
        <begin position="22"/>
        <end position="45"/>
    </location>
</feature>
<evidence type="ECO:0000313" key="2">
    <source>
        <dbReference type="EMBL" id="PRQ02271.1"/>
    </source>
</evidence>
<organism evidence="2 3">
    <name type="scientific">Enhygromyxa salina</name>
    <dbReference type="NCBI Taxonomy" id="215803"/>
    <lineage>
        <taxon>Bacteria</taxon>
        <taxon>Pseudomonadati</taxon>
        <taxon>Myxococcota</taxon>
        <taxon>Polyangia</taxon>
        <taxon>Nannocystales</taxon>
        <taxon>Nannocystaceae</taxon>
        <taxon>Enhygromyxa</taxon>
    </lineage>
</organism>
<comment type="caution">
    <text evidence="2">The sequence shown here is derived from an EMBL/GenBank/DDBJ whole genome shotgun (WGS) entry which is preliminary data.</text>
</comment>
<keyword evidence="1" id="KW-1133">Transmembrane helix</keyword>
<protein>
    <submittedName>
        <fullName evidence="2">Uncharacterized protein</fullName>
    </submittedName>
</protein>
<sequence length="57" mass="6593">MSIEPSLSAMLTMFRPSGPDLWAFWVLAGLWIVILSFVWGMVRWLRDQSEDEGHRGL</sequence>
<name>A0A2S9YB83_9BACT</name>
<dbReference type="AlphaFoldDB" id="A0A2S9YB83"/>